<evidence type="ECO:0000313" key="10">
    <source>
        <dbReference type="Proteomes" id="UP000245946"/>
    </source>
</evidence>
<dbReference type="GO" id="GO:0005667">
    <property type="term" value="C:transcription regulator complex"/>
    <property type="evidence" value="ECO:0007669"/>
    <property type="project" value="TreeGrafter"/>
</dbReference>
<dbReference type="GO" id="GO:0005634">
    <property type="term" value="C:nucleus"/>
    <property type="evidence" value="ECO:0007669"/>
    <property type="project" value="UniProtKB-SubCell"/>
</dbReference>
<proteinExistence type="inferred from homology"/>
<feature type="region of interest" description="Disordered" evidence="7">
    <location>
        <begin position="251"/>
        <end position="336"/>
    </location>
</feature>
<dbReference type="AlphaFoldDB" id="A0A316ZGU2"/>
<feature type="DNA-binding region" description="TEA" evidence="6">
    <location>
        <begin position="347"/>
        <end position="421"/>
    </location>
</feature>
<dbReference type="RefSeq" id="XP_025600745.1">
    <property type="nucleotide sequence ID" value="XM_025741128.1"/>
</dbReference>
<comment type="subcellular location">
    <subcellularLocation>
        <location evidence="1">Nucleus</location>
    </subcellularLocation>
</comment>
<feature type="region of interest" description="Disordered" evidence="7">
    <location>
        <begin position="131"/>
        <end position="216"/>
    </location>
</feature>
<feature type="domain" description="TEA" evidence="8">
    <location>
        <begin position="347"/>
        <end position="421"/>
    </location>
</feature>
<organism evidence="9 10">
    <name type="scientific">Tilletiopsis washingtonensis</name>
    <dbReference type="NCBI Taxonomy" id="58919"/>
    <lineage>
        <taxon>Eukaryota</taxon>
        <taxon>Fungi</taxon>
        <taxon>Dikarya</taxon>
        <taxon>Basidiomycota</taxon>
        <taxon>Ustilaginomycotina</taxon>
        <taxon>Exobasidiomycetes</taxon>
        <taxon>Entylomatales</taxon>
        <taxon>Entylomatales incertae sedis</taxon>
        <taxon>Tilletiopsis</taxon>
    </lineage>
</organism>
<dbReference type="STRING" id="58919.A0A316ZGU2"/>
<feature type="compositionally biased region" description="Low complexity" evidence="7">
    <location>
        <begin position="680"/>
        <end position="691"/>
    </location>
</feature>
<feature type="compositionally biased region" description="Polar residues" evidence="7">
    <location>
        <begin position="251"/>
        <end position="263"/>
    </location>
</feature>
<gene>
    <name evidence="9" type="ORF">FA09DRAFT_324474</name>
</gene>
<dbReference type="InterPro" id="IPR000818">
    <property type="entry name" value="TEA/ATTS_dom"/>
</dbReference>
<dbReference type="OrthoDB" id="10006572at2759"/>
<dbReference type="SMART" id="SM00426">
    <property type="entry name" value="TEA"/>
    <property type="match status" value="1"/>
</dbReference>
<dbReference type="PRINTS" id="PR00065">
    <property type="entry name" value="TEADOMAIN"/>
</dbReference>
<sequence>MASPRVAPAALHSSSPKAAAASAHSVFPSPTYSDSTLSSGAGSHLCTPESAVSGLPVALRKESLTAANARFLGGDFMSLTHDGSAEHDTSRSSQDSPHSSLAAALDFGMASAMASPNSFLGKRSLHLRNNSASRRHSVQPLVPPPQHGELDVLSGDDDSFDFSQLSNGPPGAADFLLSPPRLTVSLSSQGSTPTPADAEDTKRRRTSVAPTETPQRVAQNLVQQTPPNSWHTMQQHAASVVSSAASSRVMQTPYSSASSSTLPESIHDSGSSSGSMDRQRRRSIAGDCTSEIAGLTAGLTVPSGGREGLDGLPEPPRSAPPVASESAMQEAQNKAMISKAMEKADLKSKGPDVWPDDVEVAFWEALRLIPKLGRRKVLVHGKPCGRNELIADYIERKTNKTRTRKQVSSHIQVLKNIKKGDPEFQQLIAEPTTEEDFYIPAGGMMYAQTLAGYGYGGLGGPHPLLADGNAGLLSPYTPNMGGQHLALHSPMSSLNPSPAFSTQGLPDVNGLMPPPHSATGLSSALNALHFPAPHDPKAATTSCPILPASFSMWVHCSASEDKHVYTNLDRKSMASCSQSNATLPRLPLDSVRIGAFRFPRLAEMYHHLPCQFLYVHVPMSIPRADVLLPRYDHFSTQLALTSLQESRLTSVTTVYSHGKRVLSLVEPLDAPRRISGKPTAASGNGNGASAAEPTPDTGKSSSSSGESSPPSSMPATPGDAFTASDSAATAANRHRFWHQAPFATDFWADFLSRNHPVNVYTQRDSSQSFGKEPSERAALGMAVSGVTIIQEFVVTSEDNAAAASRSTGPDDMSSAAVAAAGGADGLNGGLNAPLVGGPGAHLLNDTSGSHISPGSKVGDVVLVIAWDLECVESLGGRPGTPTVSMLTAPRMSPSPMGRYVALPSPQGQPMGPQHLTPVDHRPTTPLAPPQLTHTAASPMQPAGFQHHPQQFSLQQQHQQQQMAMHQHHQQQQQMLRNQQQFESQGPTLLRKRGFSVNKPNLMVSIPPVPSYLNGGMGRSMSQQQLSSSPALSTHNAAAWGAMQQRGMMTPVTPFPQLAPALHEPPPIPGHDETKAHRERLARAWAAQSGMGSELNSPLDLSFGHSLPQQSMFNTDVFGPAPSPQQQQQLLSAQQSQQAPPSQSLGLDLGGMPGFEGGAIGLHFDQSSGDLDAMLAQVGGGANGTAQDALAAQDYIDSLLSSMGGNTSF</sequence>
<evidence type="ECO:0000256" key="3">
    <source>
        <dbReference type="ARBA" id="ARBA00023015"/>
    </source>
</evidence>
<dbReference type="InterPro" id="IPR038096">
    <property type="entry name" value="TEA/ATTS_sf"/>
</dbReference>
<feature type="compositionally biased region" description="Low complexity" evidence="7">
    <location>
        <begin position="7"/>
        <end position="30"/>
    </location>
</feature>
<accession>A0A316ZGU2</accession>
<evidence type="ECO:0000256" key="5">
    <source>
        <dbReference type="ARBA" id="ARBA00023242"/>
    </source>
</evidence>
<dbReference type="GO" id="GO:0000978">
    <property type="term" value="F:RNA polymerase II cis-regulatory region sequence-specific DNA binding"/>
    <property type="evidence" value="ECO:0007669"/>
    <property type="project" value="TreeGrafter"/>
</dbReference>
<comment type="similarity">
    <text evidence="2">Belongs to the TEC1 family.</text>
</comment>
<evidence type="ECO:0000313" key="9">
    <source>
        <dbReference type="EMBL" id="PWO00467.1"/>
    </source>
</evidence>
<dbReference type="PANTHER" id="PTHR11834:SF0">
    <property type="entry name" value="PROTEIN SCALLOPED"/>
    <property type="match status" value="1"/>
</dbReference>
<evidence type="ECO:0000259" key="8">
    <source>
        <dbReference type="PROSITE" id="PS51088"/>
    </source>
</evidence>
<feature type="compositionally biased region" description="Low complexity" evidence="7">
    <location>
        <begin position="1123"/>
        <end position="1144"/>
    </location>
</feature>
<feature type="compositionally biased region" description="Polar residues" evidence="7">
    <location>
        <begin position="184"/>
        <end position="194"/>
    </location>
</feature>
<name>A0A316ZGU2_9BASI</name>
<feature type="region of interest" description="Disordered" evidence="7">
    <location>
        <begin position="672"/>
        <end position="726"/>
    </location>
</feature>
<keyword evidence="5" id="KW-0539">Nucleus</keyword>
<dbReference type="PROSITE" id="PS00554">
    <property type="entry name" value="TEA_1"/>
    <property type="match status" value="1"/>
</dbReference>
<dbReference type="InterPro" id="IPR050937">
    <property type="entry name" value="TEC1_TEAD_TF"/>
</dbReference>
<dbReference type="Proteomes" id="UP000245946">
    <property type="component" value="Unassembled WGS sequence"/>
</dbReference>
<keyword evidence="3" id="KW-0805">Transcription regulation</keyword>
<evidence type="ECO:0000256" key="2">
    <source>
        <dbReference type="ARBA" id="ARBA00008421"/>
    </source>
</evidence>
<evidence type="ECO:0000256" key="4">
    <source>
        <dbReference type="ARBA" id="ARBA00023163"/>
    </source>
</evidence>
<dbReference type="GeneID" id="37268672"/>
<dbReference type="Pfam" id="PF01285">
    <property type="entry name" value="TEA"/>
    <property type="match status" value="1"/>
</dbReference>
<evidence type="ECO:0000256" key="1">
    <source>
        <dbReference type="ARBA" id="ARBA00004123"/>
    </source>
</evidence>
<dbReference type="PROSITE" id="PS51088">
    <property type="entry name" value="TEA_2"/>
    <property type="match status" value="1"/>
</dbReference>
<dbReference type="GO" id="GO:0000981">
    <property type="term" value="F:DNA-binding transcription factor activity, RNA polymerase II-specific"/>
    <property type="evidence" value="ECO:0007669"/>
    <property type="project" value="TreeGrafter"/>
</dbReference>
<dbReference type="Gene3D" id="6.10.20.40">
    <property type="entry name" value="TEA/ATTS domain"/>
    <property type="match status" value="1"/>
</dbReference>
<evidence type="ECO:0000256" key="6">
    <source>
        <dbReference type="PROSITE-ProRule" id="PRU00505"/>
    </source>
</evidence>
<dbReference type="EMBL" id="KZ819285">
    <property type="protein sequence ID" value="PWO00467.1"/>
    <property type="molecule type" value="Genomic_DNA"/>
</dbReference>
<protein>
    <submittedName>
        <fullName evidence="9">TEA-domain-containing protein</fullName>
    </submittedName>
</protein>
<evidence type="ECO:0000256" key="7">
    <source>
        <dbReference type="SAM" id="MobiDB-lite"/>
    </source>
</evidence>
<feature type="region of interest" description="Disordered" evidence="7">
    <location>
        <begin position="1110"/>
        <end position="1151"/>
    </location>
</feature>
<keyword evidence="10" id="KW-1185">Reference proteome</keyword>
<feature type="compositionally biased region" description="Low complexity" evidence="7">
    <location>
        <begin position="700"/>
        <end position="726"/>
    </location>
</feature>
<reference evidence="9 10" key="1">
    <citation type="journal article" date="2018" name="Mol. Biol. Evol.">
        <title>Broad Genomic Sampling Reveals a Smut Pathogenic Ancestry of the Fungal Clade Ustilaginomycotina.</title>
        <authorList>
            <person name="Kijpornyongpan T."/>
            <person name="Mondo S.J."/>
            <person name="Barry K."/>
            <person name="Sandor L."/>
            <person name="Lee J."/>
            <person name="Lipzen A."/>
            <person name="Pangilinan J."/>
            <person name="LaButti K."/>
            <person name="Hainaut M."/>
            <person name="Henrissat B."/>
            <person name="Grigoriev I.V."/>
            <person name="Spatafora J.W."/>
            <person name="Aime M.C."/>
        </authorList>
    </citation>
    <scope>NUCLEOTIDE SEQUENCE [LARGE SCALE GENOMIC DNA]</scope>
    <source>
        <strain evidence="9 10">MCA 4186</strain>
    </source>
</reference>
<dbReference type="PANTHER" id="PTHR11834">
    <property type="entry name" value="TRANSCRIPTIONAL ENHANCER FACTOR TEF RELATED"/>
    <property type="match status" value="1"/>
</dbReference>
<feature type="region of interest" description="Disordered" evidence="7">
    <location>
        <begin position="1"/>
        <end position="33"/>
    </location>
</feature>
<keyword evidence="4" id="KW-0804">Transcription</keyword>